<dbReference type="EMBL" id="JAUCGM010000252">
    <property type="protein sequence ID" value="MDM8562693.1"/>
    <property type="molecule type" value="Genomic_DNA"/>
</dbReference>
<proteinExistence type="predicted"/>
<comment type="caution">
    <text evidence="2">The sequence shown here is derived from an EMBL/GenBank/DDBJ whole genome shotgun (WGS) entry which is preliminary data.</text>
</comment>
<name>A0ABT7VT07_9GAMM</name>
<feature type="signal peptide" evidence="1">
    <location>
        <begin position="1"/>
        <end position="24"/>
    </location>
</feature>
<protein>
    <submittedName>
        <fullName evidence="2">Uncharacterized protein</fullName>
    </submittedName>
</protein>
<sequence length="294" mass="33156">MHNKPALILISLLFLGVAMSSTQARDCPVVAKIYLTNVINEVSIWRKGTEKPIWASKDNRKLCVGDIVTAPNRSISPLTIRYYTEIPKMAKLKMGETHQVEALLKPCGWWCTAQNDIERLYYKLTNKVPENVGDGIGGGRGGDSDSKLSPNITMPLDVKGISDPFYLFAREGAIPLFWEKGHPPYQLEVKDAKGNVITHNILKTNTFSLIVPNTEPKQTYTLKISSAGSPYQKKLIFVIPPFPLDPKADKLLMLAKLLNDPNKNWRLEIWRQLAIMPKSQAMENFKAHLRLNKF</sequence>
<organism evidence="2 3">
    <name type="scientific">Candidatus Marithioploca araucensis</name>
    <dbReference type="NCBI Taxonomy" id="70273"/>
    <lineage>
        <taxon>Bacteria</taxon>
        <taxon>Pseudomonadati</taxon>
        <taxon>Pseudomonadota</taxon>
        <taxon>Gammaproteobacteria</taxon>
        <taxon>Thiotrichales</taxon>
        <taxon>Thiotrichaceae</taxon>
        <taxon>Candidatus Marithioploca</taxon>
    </lineage>
</organism>
<evidence type="ECO:0000256" key="1">
    <source>
        <dbReference type="SAM" id="SignalP"/>
    </source>
</evidence>
<keyword evidence="1" id="KW-0732">Signal</keyword>
<gene>
    <name evidence="2" type="ORF">QUF54_04995</name>
</gene>
<keyword evidence="3" id="KW-1185">Reference proteome</keyword>
<dbReference type="Proteomes" id="UP001171945">
    <property type="component" value="Unassembled WGS sequence"/>
</dbReference>
<evidence type="ECO:0000313" key="2">
    <source>
        <dbReference type="EMBL" id="MDM8562693.1"/>
    </source>
</evidence>
<accession>A0ABT7VT07</accession>
<evidence type="ECO:0000313" key="3">
    <source>
        <dbReference type="Proteomes" id="UP001171945"/>
    </source>
</evidence>
<feature type="chain" id="PRO_5046863371" evidence="1">
    <location>
        <begin position="25"/>
        <end position="294"/>
    </location>
</feature>
<reference evidence="2" key="1">
    <citation type="submission" date="2023-06" db="EMBL/GenBank/DDBJ databases">
        <title>Uncultivated large filamentous bacteria from sulfidic sediments reveal new species and different genomic features in energy metabolism and defense.</title>
        <authorList>
            <person name="Fonseca A."/>
        </authorList>
    </citation>
    <scope>NUCLEOTIDE SEQUENCE</scope>
    <source>
        <strain evidence="2">HSG4</strain>
    </source>
</reference>